<feature type="region of interest" description="Disordered" evidence="2">
    <location>
        <begin position="467"/>
        <end position="487"/>
    </location>
</feature>
<comment type="caution">
    <text evidence="3">The sequence shown here is derived from an EMBL/GenBank/DDBJ whole genome shotgun (WGS) entry which is preliminary data.</text>
</comment>
<evidence type="ECO:0000256" key="1">
    <source>
        <dbReference type="SAM" id="Coils"/>
    </source>
</evidence>
<reference evidence="3" key="2">
    <citation type="submission" date="2021-10" db="EMBL/GenBank/DDBJ databases">
        <title>Phylogenomics reveals ancestral predisposition of the termite-cultivated fungus Termitomyces towards a domesticated lifestyle.</title>
        <authorList>
            <person name="Auxier B."/>
            <person name="Grum-Grzhimaylo A."/>
            <person name="Cardenas M.E."/>
            <person name="Lodge J.D."/>
            <person name="Laessoe T."/>
            <person name="Pedersen O."/>
            <person name="Smith M.E."/>
            <person name="Kuyper T.W."/>
            <person name="Franco-Molano E.A."/>
            <person name="Baroni T.J."/>
            <person name="Aanen D.K."/>
        </authorList>
    </citation>
    <scope>NUCLEOTIDE SEQUENCE</scope>
    <source>
        <strain evidence="3">D49</strain>
    </source>
</reference>
<keyword evidence="1" id="KW-0175">Coiled coil</keyword>
<feature type="compositionally biased region" description="Polar residues" evidence="2">
    <location>
        <begin position="475"/>
        <end position="487"/>
    </location>
</feature>
<reference evidence="3" key="1">
    <citation type="submission" date="2021-02" db="EMBL/GenBank/DDBJ databases">
        <authorList>
            <person name="Nieuwenhuis M."/>
            <person name="Van De Peppel L.J.J."/>
        </authorList>
    </citation>
    <scope>NUCLEOTIDE SEQUENCE</scope>
    <source>
        <strain evidence="3">D49</strain>
    </source>
</reference>
<accession>A0A9P7FV05</accession>
<gene>
    <name evidence="3" type="ORF">H0H81_011669</name>
</gene>
<dbReference type="EMBL" id="JABCKI010006118">
    <property type="protein sequence ID" value="KAG5635337.1"/>
    <property type="molecule type" value="Genomic_DNA"/>
</dbReference>
<feature type="coiled-coil region" evidence="1">
    <location>
        <begin position="14"/>
        <end position="89"/>
    </location>
</feature>
<evidence type="ECO:0000313" key="4">
    <source>
        <dbReference type="Proteomes" id="UP000717328"/>
    </source>
</evidence>
<proteinExistence type="predicted"/>
<protein>
    <submittedName>
        <fullName evidence="3">Uncharacterized protein</fullName>
    </submittedName>
</protein>
<feature type="coiled-coil region" evidence="1">
    <location>
        <begin position="150"/>
        <end position="230"/>
    </location>
</feature>
<sequence length="487" mass="55550">MSTESNPELASTMVQLLGRELMSAKARIGQLEREATMPLSNNEAGAAANDRDEELSFLRRQLSNAQDAFEAMKKRAEEAESALAMLEGDADPAKKDKTSIQSAIGVSQENGDVHRQVPEFERTPTSREACISQAEVDKKGHSEKENPVQISKLQRELADMADKFNNQHKEKCDLHQQKNDIERGYQEMENRLEETLAQHEETDRARLEEIQCIESQLERLRVKYKKQKEVKGSLRTTCQDLEISLQTALDSKTASETTMEEFQVLQQNQSESRIELERKEQLIETQKSEISGLRVKLEKANEKRQAHKEGKIALREVTIAIICPRQIPCSSMSIPQTAENLENELKELREAKQKAAQSAPWLQRIRQTFYNNPAFFTFMATLPSPAIRPGHNFLLPVGHARMDLASQLASILRGILDVDAITTQQQRDHFSEMYRTGTLRVDCMILQCVDFNHELYNQLLRLAKHPVPRKRDSQEPLQGSVNKKTKF</sequence>
<dbReference type="OrthoDB" id="3060478at2759"/>
<feature type="coiled-coil region" evidence="1">
    <location>
        <begin position="276"/>
        <end position="303"/>
    </location>
</feature>
<keyword evidence="4" id="KW-1185">Reference proteome</keyword>
<organism evidence="3 4">
    <name type="scientific">Sphagnurus paluster</name>
    <dbReference type="NCBI Taxonomy" id="117069"/>
    <lineage>
        <taxon>Eukaryota</taxon>
        <taxon>Fungi</taxon>
        <taxon>Dikarya</taxon>
        <taxon>Basidiomycota</taxon>
        <taxon>Agaricomycotina</taxon>
        <taxon>Agaricomycetes</taxon>
        <taxon>Agaricomycetidae</taxon>
        <taxon>Agaricales</taxon>
        <taxon>Tricholomatineae</taxon>
        <taxon>Lyophyllaceae</taxon>
        <taxon>Sphagnurus</taxon>
    </lineage>
</organism>
<evidence type="ECO:0000256" key="2">
    <source>
        <dbReference type="SAM" id="MobiDB-lite"/>
    </source>
</evidence>
<name>A0A9P7FV05_9AGAR</name>
<dbReference type="Proteomes" id="UP000717328">
    <property type="component" value="Unassembled WGS sequence"/>
</dbReference>
<evidence type="ECO:0000313" key="3">
    <source>
        <dbReference type="EMBL" id="KAG5635337.1"/>
    </source>
</evidence>
<dbReference type="AlphaFoldDB" id="A0A9P7FV05"/>